<evidence type="ECO:0000313" key="3">
    <source>
        <dbReference type="EMBL" id="QTG13146.1"/>
    </source>
</evidence>
<dbReference type="GO" id="GO:0016020">
    <property type="term" value="C:membrane"/>
    <property type="evidence" value="ECO:0007669"/>
    <property type="project" value="InterPro"/>
</dbReference>
<dbReference type="InterPro" id="IPR037185">
    <property type="entry name" value="EmrE-like"/>
</dbReference>
<keyword evidence="1" id="KW-1133">Transmembrane helix</keyword>
<feature type="transmembrane region" description="Helical" evidence="1">
    <location>
        <begin position="7"/>
        <end position="27"/>
    </location>
</feature>
<sequence>MNKTSLGVIYGMMAGALWGAIFLAPKLVPDFSALQLSTARYLTYGLISLVIIGPRLKRVSAHFGAREWIALGWLSMIGNIAYYVFISTAVKLSGVAFTSIIIGFLPVAVTIIGTRDHGAVSLKRLWPSLAFGAIGIIGISWQSLTESDTGLDVSRLIGLACALGALASWTAFAVGNARWLSRLHDVSADDWNMMTGVVTGGLALALALAIPAFAFGGEGHSSEDWLHFAAIAAGLGFTASILGNALWNRMSRLLPLTMVGQMILFETLFALLYGFLWEGRGPTIVEVLAISSVVLSVILCMRAHRPEKVVAGLQVKAATSSSGQAQG</sequence>
<feature type="transmembrane region" description="Helical" evidence="1">
    <location>
        <begin position="283"/>
        <end position="301"/>
    </location>
</feature>
<evidence type="ECO:0000259" key="2">
    <source>
        <dbReference type="Pfam" id="PF00892"/>
    </source>
</evidence>
<gene>
    <name evidence="3" type="ORF">G6M86_07785</name>
</gene>
<dbReference type="Pfam" id="PF00892">
    <property type="entry name" value="EamA"/>
    <property type="match status" value="1"/>
</dbReference>
<feature type="transmembrane region" description="Helical" evidence="1">
    <location>
        <begin position="225"/>
        <end position="246"/>
    </location>
</feature>
<feature type="transmembrane region" description="Helical" evidence="1">
    <location>
        <begin position="92"/>
        <end position="113"/>
    </location>
</feature>
<evidence type="ECO:0000256" key="1">
    <source>
        <dbReference type="SAM" id="Phobius"/>
    </source>
</evidence>
<organism evidence="3 4">
    <name type="scientific">Agrobacterium tumefaciens</name>
    <dbReference type="NCBI Taxonomy" id="358"/>
    <lineage>
        <taxon>Bacteria</taxon>
        <taxon>Pseudomonadati</taxon>
        <taxon>Pseudomonadota</taxon>
        <taxon>Alphaproteobacteria</taxon>
        <taxon>Hyphomicrobiales</taxon>
        <taxon>Rhizobiaceae</taxon>
        <taxon>Rhizobium/Agrobacterium group</taxon>
        <taxon>Agrobacterium</taxon>
        <taxon>Agrobacterium tumefaciens complex</taxon>
    </lineage>
</organism>
<dbReference type="EMBL" id="CP049216">
    <property type="protein sequence ID" value="QTG13146.1"/>
    <property type="molecule type" value="Genomic_DNA"/>
</dbReference>
<proteinExistence type="predicted"/>
<dbReference type="Proteomes" id="UP000663946">
    <property type="component" value="Chromosome 1"/>
</dbReference>
<feature type="transmembrane region" description="Helical" evidence="1">
    <location>
        <begin position="68"/>
        <end position="86"/>
    </location>
</feature>
<dbReference type="AlphaFoldDB" id="A0AAJ4N1U3"/>
<feature type="transmembrane region" description="Helical" evidence="1">
    <location>
        <begin position="253"/>
        <end position="277"/>
    </location>
</feature>
<reference evidence="3" key="1">
    <citation type="submission" date="2020-02" db="EMBL/GenBank/DDBJ databases">
        <title>Unexpected conservation and global transmission of agrobacterial virulence plasmids.</title>
        <authorList>
            <person name="Weisberg A.J."/>
            <person name="Davis E.W. II"/>
            <person name="Tabima J.R."/>
            <person name="Belcher M.S."/>
            <person name="Miller M."/>
            <person name="Kuo C.-H."/>
            <person name="Loper J.E."/>
            <person name="Grunwald N.J."/>
            <person name="Putnam M.L."/>
            <person name="Chang J.H."/>
        </authorList>
    </citation>
    <scope>NUCLEOTIDE SEQUENCE</scope>
    <source>
        <strain evidence="3">Q15/94</strain>
    </source>
</reference>
<accession>A0AAJ4N1U3</accession>
<feature type="transmembrane region" description="Helical" evidence="1">
    <location>
        <begin position="191"/>
        <end position="213"/>
    </location>
</feature>
<feature type="transmembrane region" description="Helical" evidence="1">
    <location>
        <begin position="125"/>
        <end position="144"/>
    </location>
</feature>
<feature type="transmembrane region" description="Helical" evidence="1">
    <location>
        <begin position="39"/>
        <end position="56"/>
    </location>
</feature>
<feature type="domain" description="EamA" evidence="2">
    <location>
        <begin position="6"/>
        <end position="140"/>
    </location>
</feature>
<dbReference type="InterPro" id="IPR000620">
    <property type="entry name" value="EamA_dom"/>
</dbReference>
<protein>
    <submittedName>
        <fullName evidence="3">DMT family transporter</fullName>
    </submittedName>
</protein>
<dbReference type="SUPFAM" id="SSF103481">
    <property type="entry name" value="Multidrug resistance efflux transporter EmrE"/>
    <property type="match status" value="1"/>
</dbReference>
<dbReference type="RefSeq" id="WP_333721779.1">
    <property type="nucleotide sequence ID" value="NZ_CP049216.1"/>
</dbReference>
<keyword evidence="1" id="KW-0472">Membrane</keyword>
<keyword evidence="1" id="KW-0812">Transmembrane</keyword>
<feature type="transmembrane region" description="Helical" evidence="1">
    <location>
        <begin position="156"/>
        <end position="179"/>
    </location>
</feature>
<name>A0AAJ4N1U3_AGRTU</name>
<evidence type="ECO:0000313" key="4">
    <source>
        <dbReference type="Proteomes" id="UP000663946"/>
    </source>
</evidence>